<comment type="subcellular location">
    <subcellularLocation>
        <location evidence="1">Nucleus</location>
    </subcellularLocation>
</comment>
<keyword evidence="2" id="KW-0479">Metal-binding</keyword>
<keyword evidence="6" id="KW-0539">Nucleus</keyword>
<evidence type="ECO:0000256" key="2">
    <source>
        <dbReference type="ARBA" id="ARBA00022723"/>
    </source>
</evidence>
<dbReference type="Pfam" id="PF04082">
    <property type="entry name" value="Fungal_trans"/>
    <property type="match status" value="1"/>
</dbReference>
<keyword evidence="4 7" id="KW-0863">Zinc-finger</keyword>
<keyword evidence="11" id="KW-1185">Reference proteome</keyword>
<feature type="domain" description="C2H2-type" evidence="9">
    <location>
        <begin position="57"/>
        <end position="84"/>
    </location>
</feature>
<dbReference type="GeneID" id="70135314"/>
<reference evidence="10" key="1">
    <citation type="journal article" date="2021" name="Nat. Commun.">
        <title>Genetic determinants of endophytism in the Arabidopsis root mycobiome.</title>
        <authorList>
            <person name="Mesny F."/>
            <person name="Miyauchi S."/>
            <person name="Thiergart T."/>
            <person name="Pickel B."/>
            <person name="Atanasova L."/>
            <person name="Karlsson M."/>
            <person name="Huettel B."/>
            <person name="Barry K.W."/>
            <person name="Haridas S."/>
            <person name="Chen C."/>
            <person name="Bauer D."/>
            <person name="Andreopoulos W."/>
            <person name="Pangilinan J."/>
            <person name="LaButti K."/>
            <person name="Riley R."/>
            <person name="Lipzen A."/>
            <person name="Clum A."/>
            <person name="Drula E."/>
            <person name="Henrissat B."/>
            <person name="Kohler A."/>
            <person name="Grigoriev I.V."/>
            <person name="Martin F.M."/>
            <person name="Hacquard S."/>
        </authorList>
    </citation>
    <scope>NUCLEOTIDE SEQUENCE</scope>
    <source>
        <strain evidence="10">MPI-SDFR-AT-0073</strain>
    </source>
</reference>
<protein>
    <submittedName>
        <fullName evidence="10">Fungal-specific transcription factor domain-containing protein</fullName>
    </submittedName>
</protein>
<accession>A0A9P8UYM6</accession>
<evidence type="ECO:0000256" key="8">
    <source>
        <dbReference type="SAM" id="MobiDB-lite"/>
    </source>
</evidence>
<evidence type="ECO:0000256" key="5">
    <source>
        <dbReference type="ARBA" id="ARBA00022833"/>
    </source>
</evidence>
<dbReference type="SMART" id="SM00355">
    <property type="entry name" value="ZnF_C2H2"/>
    <property type="match status" value="2"/>
</dbReference>
<gene>
    <name evidence="10" type="ORF">BKA67DRAFT_653714</name>
</gene>
<dbReference type="OrthoDB" id="10018191at2759"/>
<dbReference type="Proteomes" id="UP000758603">
    <property type="component" value="Unassembled WGS sequence"/>
</dbReference>
<sequence>MSGVDPALPEDPTLPEAPIRRRRRQKQQRKCEECGQVFSKAEHLARHIRSHTKERPFQCSLCGKAYSRHDSLLRHSRSHTDGAESQHADGSHLTIGPSPSVSRTEDSPLPELQGKRVSQMDASEVGVDGSANWQPPESIGTFHTPQHEVDQLLGGAFESPGAPVRLQSAQWPQYAANNSEMLSHNTLPDFSANFQNMYTDCGYLGVGQTFQEPPWLLGSDFNFHSLNLPMSLSEWGRSNSVGSFDHSHILNDANVMSDTPDAQSASRLSSAVHHRWFTRIPRDDVGQRPAELSYHRGKVDEAYREGLSHRLQPRISNAALPSADFLNLCIKLYFAKYRPVFPLIHEATFSPSTENGLLLLSVCSMGALLVGSASATAQGRKIFQTLNKACLASWENYLSRDPREMLALAQTALLGQSFGMMSGHSQDLCMTESFHGTAIAWARQSGSFNVHASTPELVENDENLEVTWKAWARHEEAVRLVLGLYVHDSEFSTTFHHEPLLRHTARRLPVSCTEDLFSAPSASEWYDVLKKTRLPAGPGQLGGSTTLHRSNTWSHTYSNALLAGTLACIQETRLSNLSSTSIHDYRRSLLQWHKDHSRHIQDQMHNYHSLMGLWHTAFLMLYADFDLLERSIGRDGDHAKDQTLDAVTAWANSFHGMLGILHALFVRRHLEALAYGIEPTIHIPKSLFYSGIITYCYLKFRYTGNGGASLLDDSSVEVFRTSLPGEQLIHVKGRILPAMLSAIDSSLLCSCIDLLRRIGHWGISQKYASILEILLEDIVQSTH</sequence>
<proteinExistence type="predicted"/>
<evidence type="ECO:0000313" key="11">
    <source>
        <dbReference type="Proteomes" id="UP000758603"/>
    </source>
</evidence>
<dbReference type="PANTHER" id="PTHR40626:SF7">
    <property type="entry name" value="TRANSCRIPTION FACTOR, PUTATIVE (AFU_ORTHOLOGUE AFUA_1G04110)-RELATED"/>
    <property type="match status" value="1"/>
</dbReference>
<dbReference type="InterPro" id="IPR051059">
    <property type="entry name" value="VerF-like"/>
</dbReference>
<dbReference type="PROSITE" id="PS50157">
    <property type="entry name" value="ZINC_FINGER_C2H2_2"/>
    <property type="match status" value="2"/>
</dbReference>
<dbReference type="GO" id="GO:0008270">
    <property type="term" value="F:zinc ion binding"/>
    <property type="evidence" value="ECO:0007669"/>
    <property type="project" value="UniProtKB-KW"/>
</dbReference>
<dbReference type="CDD" id="cd12148">
    <property type="entry name" value="fungal_TF_MHR"/>
    <property type="match status" value="1"/>
</dbReference>
<evidence type="ECO:0000259" key="9">
    <source>
        <dbReference type="PROSITE" id="PS50157"/>
    </source>
</evidence>
<evidence type="ECO:0000256" key="3">
    <source>
        <dbReference type="ARBA" id="ARBA00022737"/>
    </source>
</evidence>
<keyword evidence="3" id="KW-0677">Repeat</keyword>
<dbReference type="InterPro" id="IPR007219">
    <property type="entry name" value="XnlR_reg_dom"/>
</dbReference>
<dbReference type="AlphaFoldDB" id="A0A9P8UYM6"/>
<feature type="compositionally biased region" description="Basic and acidic residues" evidence="8">
    <location>
        <begin position="77"/>
        <end position="90"/>
    </location>
</feature>
<dbReference type="InterPro" id="IPR036236">
    <property type="entry name" value="Znf_C2H2_sf"/>
</dbReference>
<dbReference type="GO" id="GO:0000785">
    <property type="term" value="C:chromatin"/>
    <property type="evidence" value="ECO:0007669"/>
    <property type="project" value="TreeGrafter"/>
</dbReference>
<name>A0A9P8UYM6_9PEZI</name>
<dbReference type="PROSITE" id="PS00028">
    <property type="entry name" value="ZINC_FINGER_C2H2_1"/>
    <property type="match status" value="2"/>
</dbReference>
<dbReference type="FunFam" id="3.30.160.60:FF:002343">
    <property type="entry name" value="Zinc finger protein 33A"/>
    <property type="match status" value="1"/>
</dbReference>
<dbReference type="GO" id="GO:0000978">
    <property type="term" value="F:RNA polymerase II cis-regulatory region sequence-specific DNA binding"/>
    <property type="evidence" value="ECO:0007669"/>
    <property type="project" value="InterPro"/>
</dbReference>
<dbReference type="Pfam" id="PF00096">
    <property type="entry name" value="zf-C2H2"/>
    <property type="match status" value="2"/>
</dbReference>
<comment type="caution">
    <text evidence="10">The sequence shown here is derived from an EMBL/GenBank/DDBJ whole genome shotgun (WGS) entry which is preliminary data.</text>
</comment>
<evidence type="ECO:0000256" key="1">
    <source>
        <dbReference type="ARBA" id="ARBA00004123"/>
    </source>
</evidence>
<evidence type="ECO:0000256" key="4">
    <source>
        <dbReference type="ARBA" id="ARBA00022771"/>
    </source>
</evidence>
<keyword evidence="5" id="KW-0862">Zinc</keyword>
<dbReference type="Gene3D" id="3.30.160.60">
    <property type="entry name" value="Classic Zinc Finger"/>
    <property type="match status" value="2"/>
</dbReference>
<dbReference type="SUPFAM" id="SSF57667">
    <property type="entry name" value="beta-beta-alpha zinc fingers"/>
    <property type="match status" value="1"/>
</dbReference>
<evidence type="ECO:0000313" key="10">
    <source>
        <dbReference type="EMBL" id="KAH6660540.1"/>
    </source>
</evidence>
<organism evidence="10 11">
    <name type="scientific">Truncatella angustata</name>
    <dbReference type="NCBI Taxonomy" id="152316"/>
    <lineage>
        <taxon>Eukaryota</taxon>
        <taxon>Fungi</taxon>
        <taxon>Dikarya</taxon>
        <taxon>Ascomycota</taxon>
        <taxon>Pezizomycotina</taxon>
        <taxon>Sordariomycetes</taxon>
        <taxon>Xylariomycetidae</taxon>
        <taxon>Amphisphaeriales</taxon>
        <taxon>Sporocadaceae</taxon>
        <taxon>Truncatella</taxon>
    </lineage>
</organism>
<evidence type="ECO:0000256" key="7">
    <source>
        <dbReference type="PROSITE-ProRule" id="PRU00042"/>
    </source>
</evidence>
<evidence type="ECO:0000256" key="6">
    <source>
        <dbReference type="ARBA" id="ARBA00023242"/>
    </source>
</evidence>
<dbReference type="RefSeq" id="XP_045964671.1">
    <property type="nucleotide sequence ID" value="XM_046106423.1"/>
</dbReference>
<dbReference type="EMBL" id="JAGPXC010000001">
    <property type="protein sequence ID" value="KAH6660540.1"/>
    <property type="molecule type" value="Genomic_DNA"/>
</dbReference>
<feature type="domain" description="C2H2-type" evidence="9">
    <location>
        <begin position="29"/>
        <end position="56"/>
    </location>
</feature>
<dbReference type="InterPro" id="IPR013087">
    <property type="entry name" value="Znf_C2H2_type"/>
</dbReference>
<dbReference type="GO" id="GO:0006351">
    <property type="term" value="P:DNA-templated transcription"/>
    <property type="evidence" value="ECO:0007669"/>
    <property type="project" value="InterPro"/>
</dbReference>
<dbReference type="GO" id="GO:0000981">
    <property type="term" value="F:DNA-binding transcription factor activity, RNA polymerase II-specific"/>
    <property type="evidence" value="ECO:0007669"/>
    <property type="project" value="InterPro"/>
</dbReference>
<feature type="region of interest" description="Disordered" evidence="8">
    <location>
        <begin position="77"/>
        <end position="143"/>
    </location>
</feature>
<feature type="region of interest" description="Disordered" evidence="8">
    <location>
        <begin position="1"/>
        <end position="34"/>
    </location>
</feature>
<dbReference type="GO" id="GO:0005634">
    <property type="term" value="C:nucleus"/>
    <property type="evidence" value="ECO:0007669"/>
    <property type="project" value="UniProtKB-SubCell"/>
</dbReference>
<dbReference type="PANTHER" id="PTHR40626">
    <property type="entry name" value="MIP31509P"/>
    <property type="match status" value="1"/>
</dbReference>